<evidence type="ECO:0000313" key="2">
    <source>
        <dbReference type="Proteomes" id="UP000805193"/>
    </source>
</evidence>
<comment type="caution">
    <text evidence="1">The sequence shown here is derived from an EMBL/GenBank/DDBJ whole genome shotgun (WGS) entry which is preliminary data.</text>
</comment>
<keyword evidence="2" id="KW-1185">Reference proteome</keyword>
<name>A0AC60PPY7_IXOPE</name>
<sequence>MNIQHQIKHLVTRNKQALHENLEKIAATSANENINDITAGAAYKKLKEDGTLKHGDLTITFNTDGTPLFKSSRNSLWPIQFIINELPPEVRFKHPTLACLWFGKKHPKMSLFLSKFVEEFNNMEPLIWTHMMKTYRSKVYALCCCVEAPARAAVQNFMQFNSFFGCPWCLTRAEHKQGGMRYLSSTPGPERTPAGVIRDAQRVTELNTDINGVKGTSPLTNLLGFDIVWGYTVDYMHCVLQGVEKQITEFLFNSTHSQASFHIGRPASLRLVNKRLLSIRPPHCFTRSPRALSERGFYKASEWRLWLLFYSLPCTVNILPDRYWRHLSKLSEAIHILLATNLDESRIKHAGMVIVLMQ</sequence>
<reference evidence="1 2" key="1">
    <citation type="journal article" date="2020" name="Cell">
        <title>Large-Scale Comparative Analyses of Tick Genomes Elucidate Their Genetic Diversity and Vector Capacities.</title>
        <authorList>
            <consortium name="Tick Genome and Microbiome Consortium (TIGMIC)"/>
            <person name="Jia N."/>
            <person name="Wang J."/>
            <person name="Shi W."/>
            <person name="Du L."/>
            <person name="Sun Y."/>
            <person name="Zhan W."/>
            <person name="Jiang J.F."/>
            <person name="Wang Q."/>
            <person name="Zhang B."/>
            <person name="Ji P."/>
            <person name="Bell-Sakyi L."/>
            <person name="Cui X.M."/>
            <person name="Yuan T.T."/>
            <person name="Jiang B.G."/>
            <person name="Yang W.F."/>
            <person name="Lam T.T."/>
            <person name="Chang Q.C."/>
            <person name="Ding S.J."/>
            <person name="Wang X.J."/>
            <person name="Zhu J.G."/>
            <person name="Ruan X.D."/>
            <person name="Zhao L."/>
            <person name="Wei J.T."/>
            <person name="Ye R.Z."/>
            <person name="Que T.C."/>
            <person name="Du C.H."/>
            <person name="Zhou Y.H."/>
            <person name="Cheng J.X."/>
            <person name="Dai P.F."/>
            <person name="Guo W.B."/>
            <person name="Han X.H."/>
            <person name="Huang E.J."/>
            <person name="Li L.F."/>
            <person name="Wei W."/>
            <person name="Gao Y.C."/>
            <person name="Liu J.Z."/>
            <person name="Shao H.Z."/>
            <person name="Wang X."/>
            <person name="Wang C.C."/>
            <person name="Yang T.C."/>
            <person name="Huo Q.B."/>
            <person name="Li W."/>
            <person name="Chen H.Y."/>
            <person name="Chen S.E."/>
            <person name="Zhou L.G."/>
            <person name="Ni X.B."/>
            <person name="Tian J.H."/>
            <person name="Sheng Y."/>
            <person name="Liu T."/>
            <person name="Pan Y.S."/>
            <person name="Xia L.Y."/>
            <person name="Li J."/>
            <person name="Zhao F."/>
            <person name="Cao W.C."/>
        </authorList>
    </citation>
    <scope>NUCLEOTIDE SEQUENCE [LARGE SCALE GENOMIC DNA]</scope>
    <source>
        <strain evidence="1">Iper-2018</strain>
    </source>
</reference>
<protein>
    <submittedName>
        <fullName evidence="1">Uncharacterized protein</fullName>
    </submittedName>
</protein>
<dbReference type="EMBL" id="JABSTQ010010143">
    <property type="protein sequence ID" value="KAG0423116.1"/>
    <property type="molecule type" value="Genomic_DNA"/>
</dbReference>
<organism evidence="1 2">
    <name type="scientific">Ixodes persulcatus</name>
    <name type="common">Taiga tick</name>
    <dbReference type="NCBI Taxonomy" id="34615"/>
    <lineage>
        <taxon>Eukaryota</taxon>
        <taxon>Metazoa</taxon>
        <taxon>Ecdysozoa</taxon>
        <taxon>Arthropoda</taxon>
        <taxon>Chelicerata</taxon>
        <taxon>Arachnida</taxon>
        <taxon>Acari</taxon>
        <taxon>Parasitiformes</taxon>
        <taxon>Ixodida</taxon>
        <taxon>Ixodoidea</taxon>
        <taxon>Ixodidae</taxon>
        <taxon>Ixodinae</taxon>
        <taxon>Ixodes</taxon>
    </lineage>
</organism>
<accession>A0AC60PPY7</accession>
<gene>
    <name evidence="1" type="ORF">HPB47_001082</name>
</gene>
<dbReference type="Proteomes" id="UP000805193">
    <property type="component" value="Unassembled WGS sequence"/>
</dbReference>
<proteinExistence type="predicted"/>
<evidence type="ECO:0000313" key="1">
    <source>
        <dbReference type="EMBL" id="KAG0423116.1"/>
    </source>
</evidence>